<protein>
    <submittedName>
        <fullName evidence="1">Uncharacterized protein</fullName>
    </submittedName>
</protein>
<dbReference type="AlphaFoldDB" id="A0A345PE11"/>
<dbReference type="OrthoDB" id="2598322at2"/>
<keyword evidence="2" id="KW-1185">Reference proteome</keyword>
<gene>
    <name evidence="1" type="ORF">CUC15_04350</name>
</gene>
<dbReference type="KEGG" id="ocn:CUC15_04350"/>
<evidence type="ECO:0000313" key="2">
    <source>
        <dbReference type="Proteomes" id="UP000253908"/>
    </source>
</evidence>
<dbReference type="Proteomes" id="UP000253908">
    <property type="component" value="Chromosome"/>
</dbReference>
<proteinExistence type="predicted"/>
<dbReference type="EMBL" id="CP024848">
    <property type="protein sequence ID" value="AXI08241.1"/>
    <property type="molecule type" value="Genomic_DNA"/>
</dbReference>
<accession>A0A345PE11</accession>
<name>A0A345PE11_9BACI</name>
<dbReference type="RefSeq" id="WP_114915534.1">
    <property type="nucleotide sequence ID" value="NZ_CP024848.1"/>
</dbReference>
<evidence type="ECO:0000313" key="1">
    <source>
        <dbReference type="EMBL" id="AXI08241.1"/>
    </source>
</evidence>
<reference evidence="2" key="1">
    <citation type="submission" date="2017-11" db="EMBL/GenBank/DDBJ databases">
        <authorList>
            <person name="Zhu W."/>
        </authorList>
    </citation>
    <scope>NUCLEOTIDE SEQUENCE [LARGE SCALE GENOMIC DNA]</scope>
    <source>
        <strain evidence="2">160</strain>
    </source>
</reference>
<organism evidence="1 2">
    <name type="scientific">Oceanobacillus zhaokaii</name>
    <dbReference type="NCBI Taxonomy" id="2052660"/>
    <lineage>
        <taxon>Bacteria</taxon>
        <taxon>Bacillati</taxon>
        <taxon>Bacillota</taxon>
        <taxon>Bacilli</taxon>
        <taxon>Bacillales</taxon>
        <taxon>Bacillaceae</taxon>
        <taxon>Oceanobacillus</taxon>
    </lineage>
</organism>
<sequence length="207" mass="25189">MDKHYFNLMQLFEGYVRNYRRMNLSQLHNRSMFTKREIDYFANLGEMLGFDSYIEDSKFDKTKGRSRPMDLSWWKWDARVDDEYFLYLALHLERENLWSKDVDTIEKLFSQTEEEYIPHNVIGIQYIESEKRIDFLNNLVLQKNSIQKSNALMIYRYFKDGFERVCAFYFTPKGLVEVRTAICEQDDFGYSFMCFEEEYVSIFKNFN</sequence>